<organism evidence="2 3">
    <name type="scientific">Arsenophonus apicola</name>
    <dbReference type="NCBI Taxonomy" id="2879119"/>
    <lineage>
        <taxon>Bacteria</taxon>
        <taxon>Pseudomonadati</taxon>
        <taxon>Pseudomonadota</taxon>
        <taxon>Gammaproteobacteria</taxon>
        <taxon>Enterobacterales</taxon>
        <taxon>Morganellaceae</taxon>
        <taxon>Arsenophonus</taxon>
    </lineage>
</organism>
<feature type="transmembrane region" description="Helical" evidence="1">
    <location>
        <begin position="133"/>
        <end position="152"/>
    </location>
</feature>
<evidence type="ECO:0000313" key="3">
    <source>
        <dbReference type="Proteomes" id="UP001231859"/>
    </source>
</evidence>
<feature type="transmembrane region" description="Helical" evidence="1">
    <location>
        <begin position="48"/>
        <end position="66"/>
    </location>
</feature>
<evidence type="ECO:0000313" key="2">
    <source>
        <dbReference type="EMBL" id="WGO84444.1"/>
    </source>
</evidence>
<keyword evidence="1" id="KW-0812">Transmembrane</keyword>
<keyword evidence="1" id="KW-0472">Membrane</keyword>
<name>A0ABY8P5X2_9GAMM</name>
<feature type="transmembrane region" description="Helical" evidence="1">
    <location>
        <begin position="75"/>
        <end position="93"/>
    </location>
</feature>
<feature type="transmembrane region" description="Helical" evidence="1">
    <location>
        <begin position="158"/>
        <end position="177"/>
    </location>
</feature>
<sequence>MLQIACLLLGKKFMHQQAIWLLIGGLLWALLGLVIFCDEVAQTRYIPMVWISIFTLIESSITLSVANSGIGSQKFILFLKGGLFFLVSVSLLIDDNYSHLILSIVLGFNYLLLAIFSIVSALVVRHRLWKRTIWLGGCYLFFAMVILFPYPLSYQSTFPIVLAMLLMHSGISAIRFASKLRVIRHGQTIFTLMADSALSQREFEQQEINIDVVMPLTPEQQTNINLSHTSPLTVHIWTPEGSADLPPRPRPVINRYIAAVDGNGIISTGHAALEIRNQIYISLYPIDDIDRSPSEFLNKLKATEENNVDGEFQSDYDTEISQWCRSDFQIHFYHYNAVTLAIFWQKYRQSALYNLTYRNCSSSVAYALEAALEGVLADKSNNFLTLVKLLLAPELWVASQIRQRAISMAWTPGLVMDYSRALNALVHPTPYCWYQRFLRIFYSS</sequence>
<dbReference type="Proteomes" id="UP001231859">
    <property type="component" value="Chromosome"/>
</dbReference>
<keyword evidence="1" id="KW-1133">Transmembrane helix</keyword>
<reference evidence="2 3" key="1">
    <citation type="submission" date="2023-04" db="EMBL/GenBank/DDBJ databases">
        <title>Genome dynamics across the evolutionary transition to endosymbiosis.</title>
        <authorList>
            <person name="Siozios S."/>
            <person name="Nadal-Jimenez P."/>
            <person name="Azagi T."/>
            <person name="Sprong H."/>
            <person name="Frost C.L."/>
            <person name="Parratt S.R."/>
            <person name="Taylor G."/>
            <person name="Brettell L."/>
            <person name="Lew K.C."/>
            <person name="Croft L."/>
            <person name="King K.C."/>
            <person name="Brockhurst M.A."/>
            <person name="Hypsa V."/>
            <person name="Novakova E."/>
            <person name="Darby A.C."/>
            <person name="Hurst G.D.D."/>
        </authorList>
    </citation>
    <scope>NUCLEOTIDE SEQUENCE [LARGE SCALE GENOMIC DNA]</scope>
    <source>
        <strain evidence="3">aApi_AU</strain>
    </source>
</reference>
<evidence type="ECO:0000256" key="1">
    <source>
        <dbReference type="SAM" id="Phobius"/>
    </source>
</evidence>
<feature type="transmembrane region" description="Helical" evidence="1">
    <location>
        <begin position="18"/>
        <end position="36"/>
    </location>
</feature>
<proteinExistence type="predicted"/>
<feature type="transmembrane region" description="Helical" evidence="1">
    <location>
        <begin position="99"/>
        <end position="124"/>
    </location>
</feature>
<gene>
    <name evidence="2" type="ORF">QG404_06055</name>
</gene>
<dbReference type="RefSeq" id="WP_280939463.1">
    <property type="nucleotide sequence ID" value="NZ_CP123759.1"/>
</dbReference>
<dbReference type="EMBL" id="CP123759">
    <property type="protein sequence ID" value="WGO84444.1"/>
    <property type="molecule type" value="Genomic_DNA"/>
</dbReference>
<keyword evidence="3" id="KW-1185">Reference proteome</keyword>
<accession>A0ABY8P5X2</accession>
<protein>
    <submittedName>
        <fullName evidence="2">MFS transporter</fullName>
    </submittedName>
</protein>